<name>A0ABU0XLS5_9MICO</name>
<dbReference type="SUPFAM" id="SSF52777">
    <property type="entry name" value="CoA-dependent acyltransferases"/>
    <property type="match status" value="1"/>
</dbReference>
<keyword evidence="9" id="KW-1185">Reference proteome</keyword>
<evidence type="ECO:0000256" key="4">
    <source>
        <dbReference type="RuleBase" id="RU003423"/>
    </source>
</evidence>
<dbReference type="Gene3D" id="3.30.559.10">
    <property type="entry name" value="Chloramphenicol acetyltransferase-like domain"/>
    <property type="match status" value="1"/>
</dbReference>
<dbReference type="EMBL" id="JAVFCB010000006">
    <property type="protein sequence ID" value="MDQ4214685.1"/>
    <property type="molecule type" value="Genomic_DNA"/>
</dbReference>
<dbReference type="PROSITE" id="PS51826">
    <property type="entry name" value="PSBD"/>
    <property type="match status" value="1"/>
</dbReference>
<evidence type="ECO:0000313" key="9">
    <source>
        <dbReference type="Proteomes" id="UP001230289"/>
    </source>
</evidence>
<sequence>MVELIRMPEVLAGAREAAVQSWLVAHGDHVAIGQPLAELETDKAVVEYLSEQDGVIGRLLLDEGGSATVGDPIVALLSDGEGDADIDSALATAGFAPVADGRTPGADPTAASAATPTGADAERGTPPDPDPASAPRRLFASPLVRRLAAEHGVDPADIAGSGPHSRVVRRDLERHLAARQVTAAAAPARPEAAAPMRPEAAPAVPATDAGFVDVPVDRMRAAIARRLTESKSTVPHFYLVADCRVDELLRLRTRINELSERRVSINDLVVKALAGALREVPEANAVWRGDSIRRFAAVDIAVAVSIEGGLTTPVIRDVAGKALAAVSAEIADAAERARAGRLRQHELEGGSFSVSNLGMYGTAEFSAILNPPHAGILAVGAVRRVPVVGDDDTLGVGSVMTVTLSADHRVLDGALAARLLAAFQHRIENPLSTLL</sequence>
<dbReference type="InterPro" id="IPR000089">
    <property type="entry name" value="Biotin_lipoyl"/>
</dbReference>
<feature type="compositionally biased region" description="Low complexity" evidence="5">
    <location>
        <begin position="103"/>
        <end position="119"/>
    </location>
</feature>
<gene>
    <name evidence="8" type="ORF">RBR11_12240</name>
</gene>
<dbReference type="Pfam" id="PF00364">
    <property type="entry name" value="Biotin_lipoyl"/>
    <property type="match status" value="1"/>
</dbReference>
<feature type="region of interest" description="Disordered" evidence="5">
    <location>
        <begin position="99"/>
        <end position="136"/>
    </location>
</feature>
<keyword evidence="4 8" id="KW-0012">Acyltransferase</keyword>
<accession>A0ABU0XLS5</accession>
<dbReference type="PANTHER" id="PTHR23151:SF90">
    <property type="entry name" value="DIHYDROLIPOYLLYSINE-RESIDUE ACETYLTRANSFERASE COMPONENT OF PYRUVATE DEHYDROGENASE COMPLEX, MITOCHONDRIAL-RELATED"/>
    <property type="match status" value="1"/>
</dbReference>
<dbReference type="Gene3D" id="4.10.320.10">
    <property type="entry name" value="E3-binding domain"/>
    <property type="match status" value="1"/>
</dbReference>
<dbReference type="PANTHER" id="PTHR23151">
    <property type="entry name" value="DIHYDROLIPOAMIDE ACETYL/SUCCINYL-TRANSFERASE-RELATED"/>
    <property type="match status" value="1"/>
</dbReference>
<dbReference type="InterPro" id="IPR023213">
    <property type="entry name" value="CAT-like_dom_sf"/>
</dbReference>
<dbReference type="CDD" id="cd06849">
    <property type="entry name" value="lipoyl_domain"/>
    <property type="match status" value="1"/>
</dbReference>
<evidence type="ECO:0000259" key="7">
    <source>
        <dbReference type="PROSITE" id="PS51826"/>
    </source>
</evidence>
<feature type="domain" description="Lipoyl-binding" evidence="6">
    <location>
        <begin position="2"/>
        <end position="77"/>
    </location>
</feature>
<evidence type="ECO:0000259" key="6">
    <source>
        <dbReference type="PROSITE" id="PS50968"/>
    </source>
</evidence>
<proteinExistence type="inferred from homology"/>
<reference evidence="8 9" key="1">
    <citation type="submission" date="2023-08" db="EMBL/GenBank/DDBJ databases">
        <title>Microbacterium sp. nov., isolated from a waste landfill.</title>
        <authorList>
            <person name="Wen W."/>
        </authorList>
    </citation>
    <scope>NUCLEOTIDE SEQUENCE [LARGE SCALE GENOMIC DNA]</scope>
    <source>
        <strain evidence="8 9">ASV81</strain>
    </source>
</reference>
<dbReference type="InterPro" id="IPR011053">
    <property type="entry name" value="Single_hybrid_motif"/>
</dbReference>
<dbReference type="SUPFAM" id="SSF51230">
    <property type="entry name" value="Single hybrid motif"/>
    <property type="match status" value="1"/>
</dbReference>
<dbReference type="Pfam" id="PF02817">
    <property type="entry name" value="E3_binding"/>
    <property type="match status" value="1"/>
</dbReference>
<dbReference type="Gene3D" id="2.40.50.100">
    <property type="match status" value="1"/>
</dbReference>
<keyword evidence="3 4" id="KW-0450">Lipoyl</keyword>
<feature type="domain" description="Peripheral subunit-binding (PSBD)" evidence="7">
    <location>
        <begin position="139"/>
        <end position="176"/>
    </location>
</feature>
<dbReference type="SUPFAM" id="SSF47005">
    <property type="entry name" value="Peripheral subunit-binding domain of 2-oxo acid dehydrogenase complex"/>
    <property type="match status" value="1"/>
</dbReference>
<evidence type="ECO:0000256" key="1">
    <source>
        <dbReference type="ARBA" id="ARBA00001938"/>
    </source>
</evidence>
<organism evidence="8 9">
    <name type="scientific">Microbacterium capsulatum</name>
    <dbReference type="NCBI Taxonomy" id="3041921"/>
    <lineage>
        <taxon>Bacteria</taxon>
        <taxon>Bacillati</taxon>
        <taxon>Actinomycetota</taxon>
        <taxon>Actinomycetes</taxon>
        <taxon>Micrococcales</taxon>
        <taxon>Microbacteriaceae</taxon>
        <taxon>Microbacterium</taxon>
    </lineage>
</organism>
<dbReference type="InterPro" id="IPR036625">
    <property type="entry name" value="E3-bd_dom_sf"/>
</dbReference>
<evidence type="ECO:0000256" key="3">
    <source>
        <dbReference type="ARBA" id="ARBA00022823"/>
    </source>
</evidence>
<dbReference type="InterPro" id="IPR045257">
    <property type="entry name" value="E2/Pdx1"/>
</dbReference>
<dbReference type="RefSeq" id="WP_308489627.1">
    <property type="nucleotide sequence ID" value="NZ_JAVFCB010000006.1"/>
</dbReference>
<evidence type="ECO:0000313" key="8">
    <source>
        <dbReference type="EMBL" id="MDQ4214685.1"/>
    </source>
</evidence>
<dbReference type="InterPro" id="IPR004167">
    <property type="entry name" value="PSBD"/>
</dbReference>
<dbReference type="Pfam" id="PF00198">
    <property type="entry name" value="2-oxoacid_dh"/>
    <property type="match status" value="1"/>
</dbReference>
<dbReference type="EC" id="2.3.1.-" evidence="4"/>
<protein>
    <recommendedName>
        <fullName evidence="4">Dihydrolipoamide acetyltransferase component of pyruvate dehydrogenase complex</fullName>
        <ecNumber evidence="4">2.3.1.-</ecNumber>
    </recommendedName>
</protein>
<dbReference type="PROSITE" id="PS50968">
    <property type="entry name" value="BIOTINYL_LIPOYL"/>
    <property type="match status" value="1"/>
</dbReference>
<evidence type="ECO:0000256" key="5">
    <source>
        <dbReference type="SAM" id="MobiDB-lite"/>
    </source>
</evidence>
<keyword evidence="4 8" id="KW-0808">Transferase</keyword>
<comment type="similarity">
    <text evidence="2 4">Belongs to the 2-oxoacid dehydrogenase family.</text>
</comment>
<dbReference type="Proteomes" id="UP001230289">
    <property type="component" value="Unassembled WGS sequence"/>
</dbReference>
<comment type="caution">
    <text evidence="8">The sequence shown here is derived from an EMBL/GenBank/DDBJ whole genome shotgun (WGS) entry which is preliminary data.</text>
</comment>
<evidence type="ECO:0000256" key="2">
    <source>
        <dbReference type="ARBA" id="ARBA00007317"/>
    </source>
</evidence>
<dbReference type="InterPro" id="IPR001078">
    <property type="entry name" value="2-oxoacid_DH_actylTfrase"/>
</dbReference>
<dbReference type="GO" id="GO:0016746">
    <property type="term" value="F:acyltransferase activity"/>
    <property type="evidence" value="ECO:0007669"/>
    <property type="project" value="UniProtKB-KW"/>
</dbReference>
<comment type="cofactor">
    <cofactor evidence="1 4">
        <name>(R)-lipoate</name>
        <dbReference type="ChEBI" id="CHEBI:83088"/>
    </cofactor>
</comment>